<evidence type="ECO:0000313" key="2">
    <source>
        <dbReference type="EMBL" id="EZA53879.1"/>
    </source>
</evidence>
<evidence type="ECO:0000256" key="1">
    <source>
        <dbReference type="SAM" id="Coils"/>
    </source>
</evidence>
<evidence type="ECO:0000313" key="3">
    <source>
        <dbReference type="Proteomes" id="UP000053097"/>
    </source>
</evidence>
<reference evidence="2 3" key="1">
    <citation type="journal article" date="2014" name="Curr. Biol.">
        <title>The genome of the clonal raider ant Cerapachys biroi.</title>
        <authorList>
            <person name="Oxley P.R."/>
            <person name="Ji L."/>
            <person name="Fetter-Pruneda I."/>
            <person name="McKenzie S.K."/>
            <person name="Li C."/>
            <person name="Hu H."/>
            <person name="Zhang G."/>
            <person name="Kronauer D.J."/>
        </authorList>
    </citation>
    <scope>NUCLEOTIDE SEQUENCE [LARGE SCALE GENOMIC DNA]</scope>
</reference>
<protein>
    <submittedName>
        <fullName evidence="2">Uncharacterized protein</fullName>
    </submittedName>
</protein>
<dbReference type="EMBL" id="KK107263">
    <property type="protein sequence ID" value="EZA53879.1"/>
    <property type="molecule type" value="Genomic_DNA"/>
</dbReference>
<sequence>MLLNIDAKVTDSVSRDRHRFGMLPLSLQEGFDFLLRAARNDSRIMNLRIVSAILLNYPTFDLTDPEIHGAMRFVAQRMRERSRPEDPLLHDARQYQNAEDLLRTVLERLEVDELSSDATKEASSLLLQNLGEESYPPTPSWKHNLKKLLMITSDRYPVSVTVVAKYLVDHLDDSHLRDLDIGFYETGDHARLQVLSRLHKKPDLQHLKKPLSLLMTFISQKLMNDADHEYTVPISFYEVNDYLDSFDTPCLQDSIRDAMNTMRPHLSKNLPWNYAFQDRRMSDNPWKLALTSLAHLRSFPVNRSQAIAIDNFVYKGRADALTGKRGPLYSSGIIFQRDDTMDVEIDFYSLLMCIPNVFKSEKFVPLINFLSKPNILDILGYEFNKFDYETSRDLLLALLKRASALPLVKSDESLLRTLQNARNYLEEPLLINLYTTEDLEMLLKHLPGIENDPRYLPLKIFFKKQKLFEYLSPTFSLAGLHTPMEKLLLILKTVSLEVTEPKVFDALSFALENFEGSPLPVRAFNYHDFVYLTQQLLPHNKDLQTEILTSSVYTNISDWNVSVSGTPENVLARALSYPVDSIANDAKLAALVKHTEEILEEKRLLNIKSLKKRTLEALLEHLPNSTHVKPVSLLLKTNLMTFLPNLNLTVLESVSERDPRYALITLLRNLTESQIIRAEKLLLDRIETTSSSLEHANQSKRQIPIVAYLIQTLRDPSNIVYQPLLREMMQLRNVTIPPHERQVWLQIYLQQMIAQNKTEELKEAATMALREINMNHEDFSEKLRASRARFKEAVSLLPNDLFAEPLRQLLTPDWIYSILPEDLRNADSFPNKEQLLLAILNYAKQRTDVANNPVLMKAIIKTVIYLKWWRTSVKSLKSAIADVKAAVYDPVKNLLTAGGLNKLKVTIPPGRSAMKSLVELLQRLLLHPEITKNSKVTKLLRTVRQDLLAFGENVDLLAVLDDVGIPHISELAPIRLFLYGTDVIKQFGHTIFAIAEPKERYRTLLNILQKRHQTDNDKGFLDAFSLLRNMKADERKPASTLVSDLRDVVNAIPRHIKKEFKYMEYLFNNDTLSRLTSDNEIVESKTPLTTLLLKIANLQEVSNNYTAANELKRIHYEIALLGNYSIVTGFQLRPLLLVHQQIQQVNVDFMNSILSSEVLNYLDMEKFSNVTDDNIEILKSVIDHLLYKGSTYVDDNMQKHLQSFKRAMALTLDFKMISELRLTNIDLKRMLALIPHRKDFAPIRMLLQSGKIFEYVPYYKSINLELFPTSTKKLLHLLLLLENDDIRNKNVYESASKLRVYLEKRFNFVTEQDVMNMHNILASFGPEHDLSALKIFLNHDNIIKYLPSSFRYSEYDTSTDAFVGVLYNLLQVPSLKQETFLYEAMKIAKRFLQCSGRKQWIHNVFAYKNLSAKDLEFVNSFNVFEPRLLKFLNPEKLVSVLPKSFTFKNRVTFKTKASHLLRHLLELKTDVCPELEKLLRQVMAYADVPDITRDDLAPLLNILPTKEKIPHIELVKNYLKPSKLIRLLPGNFNIKQTRNAKVALHNILLLLNNTLGSAKSKKLETALHAFLSELDKINFNVVPEKPIIDNNDIKSIISEIPFKQYKQILQLEVDMTPTKLISSLPLSFQLTKYKTKKLQLLAVLETLSKNDTHRSSLDAINFARRIVSEMPDVPMVNDTEIKKLLMSLPLGIIHVTHLVKNCKVATLTPYLPIHFNLSSVESRKIKITKILRYCELANPKNVDMKQAFSSVKMLLKTASDFDVTRDHLEVLIGTIPCTHFSSIKPLLRFLSKTDVTSLLPWSLDLYETSRTFKQRILDLLAALRDIKELRNDKMLSAFESLEMNAKSLPDAVPVTPDHIAVLKSSKRFDVKSCADYGEFVTKTENLIKVMPPTYRFQPVNSNSDDIDAEWSSIMYLSTLFLRDVRVDGPMKDAFEACRDNIHTSDKNRVVHYLKSQINQVPFKETIVPLRLYVLGHADTFTALIDNVHRSFVRATMPQYTRLVLREFTHRSELTRSKSLIDSLEVFLHDYVITQLRDTPSYYEVDQAISEIPNDDEYDDIRLLMQCRDIQTPIMEKNLSADGTTKQLLLDMLRLADKSESEEEMRENIKGLELRLEQAIREEEADHVLKQMRDYRYHINKMKPIKVYLVRDGLQRILGDDYRTKYPLYKDRLIAVNNTLMTATNLTSDLLTASKYLNKILKNEVKIKYMIPRTIDDINVQTLFFALPKTRDERIIHGIIKFFSNPNLLHELNLPKDPFEYETKGRLLQAIINLGMELESVQEDMIQQEALEYFSDKILITGHGAEPIELKKNAHDFNVNVDMYGVMRAVNYTKANVTDAVKVVMFFELDYNAVGFSHMAYATRGTYLKALLEHLVNVSQVPDDVKRSMTLLIPAVMLDGPGDEAVDLNDDIIQNETDTRTYRRILKSSHDTDSPSSGLNTSRADLLQTFQENKESLKSAVNNMFDSMSLSQKEVLGHINDQSSNTSALNNLTKTLIVDHAGMKNNDQNNRSNEVSETSPDISVIPKTLSIKYKVMRKTRRIKLKDNWSSNDLDNLNGKVSDVSFKAEKRVVKVQSTPSSKLSSEEQLGKSNYFHKTHHKRVTRKSPLQSNLVSIIYVLNKLISPTKWLISTYLTICYRTTIQ</sequence>
<dbReference type="OMA" id="IFLNHDN"/>
<dbReference type="Proteomes" id="UP000053097">
    <property type="component" value="Unassembled WGS sequence"/>
</dbReference>
<name>A0A026WFS7_OOCBI</name>
<organism evidence="2 3">
    <name type="scientific">Ooceraea biroi</name>
    <name type="common">Clonal raider ant</name>
    <name type="synonym">Cerapachys biroi</name>
    <dbReference type="NCBI Taxonomy" id="2015173"/>
    <lineage>
        <taxon>Eukaryota</taxon>
        <taxon>Metazoa</taxon>
        <taxon>Ecdysozoa</taxon>
        <taxon>Arthropoda</taxon>
        <taxon>Hexapoda</taxon>
        <taxon>Insecta</taxon>
        <taxon>Pterygota</taxon>
        <taxon>Neoptera</taxon>
        <taxon>Endopterygota</taxon>
        <taxon>Hymenoptera</taxon>
        <taxon>Apocrita</taxon>
        <taxon>Aculeata</taxon>
        <taxon>Formicoidea</taxon>
        <taxon>Formicidae</taxon>
        <taxon>Dorylinae</taxon>
        <taxon>Ooceraea</taxon>
    </lineage>
</organism>
<accession>A0A026WFS7</accession>
<gene>
    <name evidence="2" type="ORF">X777_06582</name>
</gene>
<dbReference type="OrthoDB" id="7550500at2759"/>
<keyword evidence="3" id="KW-1185">Reference proteome</keyword>
<keyword evidence="1" id="KW-0175">Coiled coil</keyword>
<feature type="coiled-coil region" evidence="1">
    <location>
        <begin position="2094"/>
        <end position="2121"/>
    </location>
</feature>
<proteinExistence type="predicted"/>